<protein>
    <submittedName>
        <fullName evidence="2">Uncharacterized protein</fullName>
    </submittedName>
</protein>
<organism evidence="2 3">
    <name type="scientific">Coffea canephora</name>
    <name type="common">Robusta coffee</name>
    <dbReference type="NCBI Taxonomy" id="49390"/>
    <lineage>
        <taxon>Eukaryota</taxon>
        <taxon>Viridiplantae</taxon>
        <taxon>Streptophyta</taxon>
        <taxon>Embryophyta</taxon>
        <taxon>Tracheophyta</taxon>
        <taxon>Spermatophyta</taxon>
        <taxon>Magnoliopsida</taxon>
        <taxon>eudicotyledons</taxon>
        <taxon>Gunneridae</taxon>
        <taxon>Pentapetalae</taxon>
        <taxon>asterids</taxon>
        <taxon>lamiids</taxon>
        <taxon>Gentianales</taxon>
        <taxon>Rubiaceae</taxon>
        <taxon>Ixoroideae</taxon>
        <taxon>Gardenieae complex</taxon>
        <taxon>Bertiereae - Coffeeae clade</taxon>
        <taxon>Coffeeae</taxon>
        <taxon>Coffea</taxon>
    </lineage>
</organism>
<dbReference type="Proteomes" id="UP000295252">
    <property type="component" value="Chromosome V"/>
</dbReference>
<feature type="region of interest" description="Disordered" evidence="1">
    <location>
        <begin position="1"/>
        <end position="27"/>
    </location>
</feature>
<dbReference type="EMBL" id="HG739114">
    <property type="protein sequence ID" value="CDP08035.1"/>
    <property type="molecule type" value="Genomic_DNA"/>
</dbReference>
<dbReference type="AlphaFoldDB" id="A0A068UHJ1"/>
<dbReference type="Gramene" id="CDP08035">
    <property type="protein sequence ID" value="CDP08035"/>
    <property type="gene ID" value="GSCOC_T00026712001"/>
</dbReference>
<dbReference type="OrthoDB" id="1704964at2759"/>
<dbReference type="PhylomeDB" id="A0A068UHJ1"/>
<evidence type="ECO:0000256" key="1">
    <source>
        <dbReference type="SAM" id="MobiDB-lite"/>
    </source>
</evidence>
<keyword evidence="3" id="KW-1185">Reference proteome</keyword>
<reference evidence="3" key="1">
    <citation type="journal article" date="2014" name="Science">
        <title>The coffee genome provides insight into the convergent evolution of caffeine biosynthesis.</title>
        <authorList>
            <person name="Denoeud F."/>
            <person name="Carretero-Paulet L."/>
            <person name="Dereeper A."/>
            <person name="Droc G."/>
            <person name="Guyot R."/>
            <person name="Pietrella M."/>
            <person name="Zheng C."/>
            <person name="Alberti A."/>
            <person name="Anthony F."/>
            <person name="Aprea G."/>
            <person name="Aury J.M."/>
            <person name="Bento P."/>
            <person name="Bernard M."/>
            <person name="Bocs S."/>
            <person name="Campa C."/>
            <person name="Cenci A."/>
            <person name="Combes M.C."/>
            <person name="Crouzillat D."/>
            <person name="Da Silva C."/>
            <person name="Daddiego L."/>
            <person name="De Bellis F."/>
            <person name="Dussert S."/>
            <person name="Garsmeur O."/>
            <person name="Gayraud T."/>
            <person name="Guignon V."/>
            <person name="Jahn K."/>
            <person name="Jamilloux V."/>
            <person name="Joet T."/>
            <person name="Labadie K."/>
            <person name="Lan T."/>
            <person name="Leclercq J."/>
            <person name="Lepelley M."/>
            <person name="Leroy T."/>
            <person name="Li L.T."/>
            <person name="Librado P."/>
            <person name="Lopez L."/>
            <person name="Munoz A."/>
            <person name="Noel B."/>
            <person name="Pallavicini A."/>
            <person name="Perrotta G."/>
            <person name="Poncet V."/>
            <person name="Pot D."/>
            <person name="Priyono X."/>
            <person name="Rigoreau M."/>
            <person name="Rouard M."/>
            <person name="Rozas J."/>
            <person name="Tranchant-Dubreuil C."/>
            <person name="VanBuren R."/>
            <person name="Zhang Q."/>
            <person name="Andrade A.C."/>
            <person name="Argout X."/>
            <person name="Bertrand B."/>
            <person name="de Kochko A."/>
            <person name="Graziosi G."/>
            <person name="Henry R.J."/>
            <person name="Jayarama X."/>
            <person name="Ming R."/>
            <person name="Nagai C."/>
            <person name="Rounsley S."/>
            <person name="Sankoff D."/>
            <person name="Giuliano G."/>
            <person name="Albert V.A."/>
            <person name="Wincker P."/>
            <person name="Lashermes P."/>
        </authorList>
    </citation>
    <scope>NUCLEOTIDE SEQUENCE [LARGE SCALE GENOMIC DNA]</scope>
    <source>
        <strain evidence="3">cv. DH200-94</strain>
    </source>
</reference>
<name>A0A068UHJ1_COFCA</name>
<sequence length="128" mass="14793">MHEVIGEEDEEVSQEDNARHHDVGKQREIALGRTNKEFVFPKLSSLRLEDLKNLRSFGGSHREDYEFKFPLLTELIIVSCPKLKKFCSGKLDAPWLKKVQIGSSDTENFEAPVDLKDREICPFQEDFP</sequence>
<evidence type="ECO:0000313" key="3">
    <source>
        <dbReference type="Proteomes" id="UP000295252"/>
    </source>
</evidence>
<gene>
    <name evidence="2" type="ORF">GSCOC_T00026712001</name>
</gene>
<proteinExistence type="predicted"/>
<evidence type="ECO:0000313" key="2">
    <source>
        <dbReference type="EMBL" id="CDP08035.1"/>
    </source>
</evidence>
<dbReference type="InParanoid" id="A0A068UHJ1"/>
<feature type="compositionally biased region" description="Basic and acidic residues" evidence="1">
    <location>
        <begin position="16"/>
        <end position="27"/>
    </location>
</feature>
<accession>A0A068UHJ1</accession>
<feature type="compositionally biased region" description="Acidic residues" evidence="1">
    <location>
        <begin position="1"/>
        <end position="14"/>
    </location>
</feature>